<keyword evidence="2" id="KW-1185">Reference proteome</keyword>
<protein>
    <submittedName>
        <fullName evidence="1">Uncharacterized protein</fullName>
    </submittedName>
</protein>
<dbReference type="EMBL" id="BPLR01020930">
    <property type="protein sequence ID" value="GIX84105.1"/>
    <property type="molecule type" value="Genomic_DNA"/>
</dbReference>
<sequence length="123" mass="13503">MEELFAENVLLVKSPKFHSSLGTEKKRKRLGIEHACVPSPMTVKSTAHKQSAGNKREEILVNSLLSNANKPEVIHYIGGWKWGGCSILTSVNEFRIRRNVEEGGAFPIDASIPPPPAPVFGLI</sequence>
<evidence type="ECO:0000313" key="1">
    <source>
        <dbReference type="EMBL" id="GIX84105.1"/>
    </source>
</evidence>
<organism evidence="1 2">
    <name type="scientific">Caerostris extrusa</name>
    <name type="common">Bark spider</name>
    <name type="synonym">Caerostris bankana</name>
    <dbReference type="NCBI Taxonomy" id="172846"/>
    <lineage>
        <taxon>Eukaryota</taxon>
        <taxon>Metazoa</taxon>
        <taxon>Ecdysozoa</taxon>
        <taxon>Arthropoda</taxon>
        <taxon>Chelicerata</taxon>
        <taxon>Arachnida</taxon>
        <taxon>Araneae</taxon>
        <taxon>Araneomorphae</taxon>
        <taxon>Entelegynae</taxon>
        <taxon>Araneoidea</taxon>
        <taxon>Araneidae</taxon>
        <taxon>Caerostris</taxon>
    </lineage>
</organism>
<comment type="caution">
    <text evidence="1">The sequence shown here is derived from an EMBL/GenBank/DDBJ whole genome shotgun (WGS) entry which is preliminary data.</text>
</comment>
<proteinExistence type="predicted"/>
<evidence type="ECO:0000313" key="2">
    <source>
        <dbReference type="Proteomes" id="UP001054945"/>
    </source>
</evidence>
<name>A0AAV4NII2_CAEEX</name>
<dbReference type="Proteomes" id="UP001054945">
    <property type="component" value="Unassembled WGS sequence"/>
</dbReference>
<accession>A0AAV4NII2</accession>
<dbReference type="AlphaFoldDB" id="A0AAV4NII2"/>
<gene>
    <name evidence="1" type="ORF">CEXT_473101</name>
</gene>
<reference evidence="1 2" key="1">
    <citation type="submission" date="2021-06" db="EMBL/GenBank/DDBJ databases">
        <title>Caerostris extrusa draft genome.</title>
        <authorList>
            <person name="Kono N."/>
            <person name="Arakawa K."/>
        </authorList>
    </citation>
    <scope>NUCLEOTIDE SEQUENCE [LARGE SCALE GENOMIC DNA]</scope>
</reference>